<evidence type="ECO:0008006" key="5">
    <source>
        <dbReference type="Google" id="ProtNLM"/>
    </source>
</evidence>
<feature type="coiled-coil region" evidence="1">
    <location>
        <begin position="242"/>
        <end position="310"/>
    </location>
</feature>
<dbReference type="RefSeq" id="WP_045097288.1">
    <property type="nucleotide sequence ID" value="NZ_LN614827.1"/>
</dbReference>
<evidence type="ECO:0000313" key="4">
    <source>
        <dbReference type="Proteomes" id="UP000032430"/>
    </source>
</evidence>
<proteinExistence type="predicted"/>
<reference evidence="4" key="1">
    <citation type="submission" date="2014-09" db="EMBL/GenBank/DDBJ databases">
        <authorList>
            <person name="Gomez-Valero L."/>
        </authorList>
    </citation>
    <scope>NUCLEOTIDE SEQUENCE [LARGE SCALE GENOMIC DNA]</scope>
    <source>
        <strain evidence="4">ATCC700992</strain>
    </source>
</reference>
<evidence type="ECO:0000313" key="3">
    <source>
        <dbReference type="EMBL" id="CEG59100.1"/>
    </source>
</evidence>
<dbReference type="Proteomes" id="UP000032430">
    <property type="component" value="Chromosome I"/>
</dbReference>
<keyword evidence="4" id="KW-1185">Reference proteome</keyword>
<dbReference type="OrthoDB" id="5634533at2"/>
<protein>
    <recommendedName>
        <fullName evidence="5">Protein SidH</fullName>
    </recommendedName>
</protein>
<gene>
    <name evidence="3" type="ORF">LFA_3778</name>
</gene>
<name>A0A098GAP8_9GAMM</name>
<organism evidence="3 4">
    <name type="scientific">Legionella fallonii LLAP-10</name>
    <dbReference type="NCBI Taxonomy" id="1212491"/>
    <lineage>
        <taxon>Bacteria</taxon>
        <taxon>Pseudomonadati</taxon>
        <taxon>Pseudomonadota</taxon>
        <taxon>Gammaproteobacteria</taxon>
        <taxon>Legionellales</taxon>
        <taxon>Legionellaceae</taxon>
        <taxon>Legionella</taxon>
    </lineage>
</organism>
<keyword evidence="1" id="KW-0175">Coiled coil</keyword>
<feature type="coiled-coil region" evidence="1">
    <location>
        <begin position="544"/>
        <end position="571"/>
    </location>
</feature>
<evidence type="ECO:0000256" key="1">
    <source>
        <dbReference type="SAM" id="Coils"/>
    </source>
</evidence>
<sequence>MGIHAKTREFLDYFRKLELSNQCNDIRTDLTMLVTNKNIFSEVLTEQLMPSATGAPYHLSSDDPEQIAVIKKLSNILYNTETLLSELEQIELTDDMYTAELAQHAPQVFKNTCSAINQIYDAIQLVNNSSASIQAIMPTQFEKIQESCIYLCQKLSQFTSSETREGIERTEEDTIGNTVGEAIGEIISKLPTERRSSESIDFFDTSKVLINIPGYIGQLQNIINKESLFPTVTIDEAPEDYHRRMEQRAKSLATSLEKATIQTGARQNWHMISAVKKINSLTIELINASADRTKEAYEKAEEKLDQLKHEILPQIISELESIEESIGLKSGTLTEPALESAQTYYKQLATLVETIPQAAQHIDSFKDVENKWYAKILRKNAKITPKEELSVNPNLSIFIDSSFVEKRQALQRGRLNEAKAQLHETKQSLKAAEVFFEKIASLNTVYNNGQLSDISVEEKQELAHRYKQFQSHMSATNLKLDTKIVNYLNLTELEKEQLKKGKQESDSLFQSLWSGLTATGRYAQKMAMIATSFAQSENEFNTILDSQNKVLKSLQKEMATQQQRVKLIESTQVQTEKNAQALLGGSALEVDASIPQIITFKRPLNNIPQKLHEQSLELEYQIKKIDEAKTAFAQFAKQLNTITDKSKTLSSLSQEEKEQLKAQFKQVQPYIRLLGEGDIKMDRLNARVVASLMNTSPQEEIGNEITIGQLLDFQSPISDYLTQLKSNSEVDKGKCIQLENEERKLSISSPITLAPIGITAKNSLFYQLSTMGLSTKIHDYLHEKIIPYLQENLSEDLLHELNLNGDRSKLEPYTVSNDEASQVSLYKNVINSFLHLEQALKGFEKKGEHEYTESTLSQALFLGTTGLSVGGAIYNAYNAVAALHENAQLEALLQQGIDLVTPMKQLPGLAAVFEKDPNKVITQAVYDLQHSLVNLVKNTEPPYLHRHYIGIKEKFMARYAGQLNEAEASLGLEKGGLLTQLNDVLSTVEQNIKKELNDLSPLLGKVTHPDWEDIAQDDSEKSIDHMNQYKTNSIHSFLLSGSQQLQNLLKGLVREEEPDPNKKMAEAIRELQHALLHLVRDTNPLYLQEHYEKLKEDFMEQHANQLSDMETALDLEKGSLLTQLDRIFDDTEQQIKEELDVLNLHLGGAVHPDWQKITPLYEQLEKALNQDPVIKNEIETIYRQLRGYLDEGFTENFISSTSDHQQLIAAAKQLLATEKVFNPVGTIVELQDAFYYEELDFSDDANQKMLRDHYDLLQPYLELVDPKYYSKNLIKTLKTPQDYEEVLMRIAKDDSKKLIKKISQYQIDSIYSLLLSETHQLQVFSEEVTKAVQQKTSMQKEVTSKTATVTTQEETIVPEQQTTAQNAESSGILITLIDGFYNLQTQARQLTDAEDATQIVQDKNAMKEAFKTIEESYAKLRLKRKDIASFLAAINQLEAAVHNSEVESHQLIIDNLKNIRTQFGVSIVKQADDAEFTLGLNPGSLSGPISEYFDSFYKGLLDRIVQTNEQSDLQLLVDTTPTKKRLEDENKRLESLLASKTYSRAEDKSKAINIELSKNRIDYLTKLLENEENVKTPKKIDVFKEQKFDQHIKDILRESLGTYAEAFYKEIKPSLKALQEEILKDISIKDNIEDKIKASSLQAQFKKVMSEIIVSPTSEHNAKLKQSYEGFITANEQLLKIKEKKSTFEALMKDNLLINRIVKEIEQFEDKVMQFSKEYQPGDELAEHDEMISSFLSLLDKYDFFITKVFQDRYLAFKDKKLDLINTQNPIGKEELESMRFFEDHILAFAKEHEPLEIQRQFDDINSVAADYAKIMMIFDLNRKIIASLGPLSQTLNQSTPQGEDILKKLEFAQKMEKILLDPIPSPQKRLESAAAHLKSIEQPKPAPFDRIGIFFTEIIEKIRIILTGDKLEETKVLAKSEFNKYKKGIHDILPEKEEPSQKDNMPLEQHHDLH</sequence>
<dbReference type="EMBL" id="LN614827">
    <property type="protein sequence ID" value="CEG59100.1"/>
    <property type="molecule type" value="Genomic_DNA"/>
</dbReference>
<evidence type="ECO:0000256" key="2">
    <source>
        <dbReference type="SAM" id="MobiDB-lite"/>
    </source>
</evidence>
<feature type="region of interest" description="Disordered" evidence="2">
    <location>
        <begin position="1931"/>
        <end position="1955"/>
    </location>
</feature>
<dbReference type="HOGENOM" id="CLU_234701_0_0_6"/>
<feature type="compositionally biased region" description="Basic and acidic residues" evidence="2">
    <location>
        <begin position="1931"/>
        <end position="1942"/>
    </location>
</feature>
<accession>A0A098GAP8</accession>
<dbReference type="KEGG" id="lfa:LFA_3778"/>